<feature type="transmembrane region" description="Helical" evidence="6">
    <location>
        <begin position="337"/>
        <end position="357"/>
    </location>
</feature>
<feature type="transmembrane region" description="Helical" evidence="6">
    <location>
        <begin position="248"/>
        <end position="268"/>
    </location>
</feature>
<feature type="transmembrane region" description="Helical" evidence="6">
    <location>
        <begin position="150"/>
        <end position="172"/>
    </location>
</feature>
<evidence type="ECO:0000256" key="4">
    <source>
        <dbReference type="ARBA" id="ARBA00022989"/>
    </source>
</evidence>
<keyword evidence="3 6" id="KW-0812">Transmembrane</keyword>
<proteinExistence type="inferred from homology"/>
<keyword evidence="8" id="KW-1185">Reference proteome</keyword>
<evidence type="ECO:0000256" key="1">
    <source>
        <dbReference type="ARBA" id="ARBA00004141"/>
    </source>
</evidence>
<evidence type="ECO:0000256" key="6">
    <source>
        <dbReference type="SAM" id="Phobius"/>
    </source>
</evidence>
<comment type="caution">
    <text evidence="7">The sequence shown here is derived from an EMBL/GenBank/DDBJ whole genome shotgun (WGS) entry which is preliminary data.</text>
</comment>
<accession>A0A9W7GBJ7</accession>
<feature type="transmembrane region" description="Helical" evidence="6">
    <location>
        <begin position="310"/>
        <end position="331"/>
    </location>
</feature>
<evidence type="ECO:0000256" key="2">
    <source>
        <dbReference type="ARBA" id="ARBA00008789"/>
    </source>
</evidence>
<dbReference type="AlphaFoldDB" id="A0A9W7GBJ7"/>
<evidence type="ECO:0000313" key="8">
    <source>
        <dbReference type="Proteomes" id="UP001165065"/>
    </source>
</evidence>
<organism evidence="7 8">
    <name type="scientific">Triparma columacea</name>
    <dbReference type="NCBI Taxonomy" id="722753"/>
    <lineage>
        <taxon>Eukaryota</taxon>
        <taxon>Sar</taxon>
        <taxon>Stramenopiles</taxon>
        <taxon>Ochrophyta</taxon>
        <taxon>Bolidophyceae</taxon>
        <taxon>Parmales</taxon>
        <taxon>Triparmaceae</taxon>
        <taxon>Triparma</taxon>
    </lineage>
</organism>
<reference evidence="8" key="1">
    <citation type="journal article" date="2023" name="Commun. Biol.">
        <title>Genome analysis of Parmales, the sister group of diatoms, reveals the evolutionary specialization of diatoms from phago-mixotrophs to photoautotrophs.</title>
        <authorList>
            <person name="Ban H."/>
            <person name="Sato S."/>
            <person name="Yoshikawa S."/>
            <person name="Yamada K."/>
            <person name="Nakamura Y."/>
            <person name="Ichinomiya M."/>
            <person name="Sato N."/>
            <person name="Blanc-Mathieu R."/>
            <person name="Endo H."/>
            <person name="Kuwata A."/>
            <person name="Ogata H."/>
        </authorList>
    </citation>
    <scope>NUCLEOTIDE SEQUENCE [LARGE SCALE GENOMIC DNA]</scope>
</reference>
<sequence length="737" mass="82103">MGRTEVSDEHTAKKEMTRDFRRNSLNIDGDIFNTGDRAANARVSIRMLNSVVKENYTGLAKVFVDIVKRCNENLENEVAEFCAETLPDGSQLTTEVLQAVAVEIKPAMKLSRIGLGAKVSFSLILTYADLATDCLVLKEYWDGGESKRKYFFVSFGILALSTLINMIVAWIANRKKSKSAKTTAVVVASLQLNPLVHGINHWRGVPIGEDDLLSPFVVFLVVRLGELLCEVVPETVLQLYVIYHTKDVSLTIMSSILSSLASAAFIMTDNSMMQERGRMSEQRRGPYSHPFLGFIPTDFRRKASLQLGLFLFYGGYLGCALLTFSAVLAVFQWSNVPLAMICEFLVFLVAMGSRGQILSHFEQTGGHAIHSISSGIHLGFYLMMSLAPWTALRTDFFFGGRYYSSMIIYRLLSFTGIIFFATSKFSDVIADEGLANMEVEGESMEGESMEGESMEGKTVRQMFLASLGVTLLGAIIFLASATSSKRWSFFKSKQTGPEHIMWCFEASQLIYDAETKDQQRAFHWLICHPSYLNQSAVEKWLLSLTSSGEILGRGDKKLPKGCGPFHGHSLDSFFTKSLEKIRYYRDAGFTSVGVEEHLKKLKREVDKRPTLDALDRKLKKVTSQKLRKVMLERVEGLETVDEKEEASDDNSDDEVKNKDAVAELRALVTEKDKVIADAIAEKKTAIAERDKAIEDGKRMLGEKNRVIDRLKLQLRDGGVDFLGVGLNGGSRGVGKGD</sequence>
<dbReference type="InterPro" id="IPR018629">
    <property type="entry name" value="XK-rel"/>
</dbReference>
<evidence type="ECO:0000256" key="5">
    <source>
        <dbReference type="ARBA" id="ARBA00023136"/>
    </source>
</evidence>
<feature type="transmembrane region" description="Helical" evidence="6">
    <location>
        <begin position="402"/>
        <end position="421"/>
    </location>
</feature>
<keyword evidence="5 6" id="KW-0472">Membrane</keyword>
<feature type="transmembrane region" description="Helical" evidence="6">
    <location>
        <begin position="462"/>
        <end position="481"/>
    </location>
</feature>
<comment type="similarity">
    <text evidence="2">Belongs to the XK family.</text>
</comment>
<evidence type="ECO:0000313" key="7">
    <source>
        <dbReference type="EMBL" id="GMI39272.1"/>
    </source>
</evidence>
<name>A0A9W7GBJ7_9STRA</name>
<dbReference type="GO" id="GO:0005886">
    <property type="term" value="C:plasma membrane"/>
    <property type="evidence" value="ECO:0007669"/>
    <property type="project" value="UniProtKB-ARBA"/>
</dbReference>
<dbReference type="OrthoDB" id="204107at2759"/>
<dbReference type="Proteomes" id="UP001165065">
    <property type="component" value="Unassembled WGS sequence"/>
</dbReference>
<comment type="subcellular location">
    <subcellularLocation>
        <location evidence="1">Membrane</location>
        <topology evidence="1">Multi-pass membrane protein</topology>
    </subcellularLocation>
</comment>
<keyword evidence="4 6" id="KW-1133">Transmembrane helix</keyword>
<evidence type="ECO:0000256" key="3">
    <source>
        <dbReference type="ARBA" id="ARBA00022692"/>
    </source>
</evidence>
<dbReference type="Pfam" id="PF09815">
    <property type="entry name" value="XK-related"/>
    <property type="match status" value="1"/>
</dbReference>
<dbReference type="EMBL" id="BRYA01001124">
    <property type="protein sequence ID" value="GMI39272.1"/>
    <property type="molecule type" value="Genomic_DNA"/>
</dbReference>
<protein>
    <submittedName>
        <fullName evidence="7">Uncharacterized protein</fullName>
    </submittedName>
</protein>
<gene>
    <name evidence="7" type="ORF">TrCOL_g1821</name>
</gene>
<feature type="transmembrane region" description="Helical" evidence="6">
    <location>
        <begin position="369"/>
        <end position="390"/>
    </location>
</feature>